<keyword evidence="1" id="KW-1133">Transmembrane helix</keyword>
<name>A0A239MHQ5_9ACTN</name>
<accession>A0A239MHQ5</accession>
<proteinExistence type="predicted"/>
<keyword evidence="1" id="KW-0812">Transmembrane</keyword>
<evidence type="ECO:0000256" key="1">
    <source>
        <dbReference type="SAM" id="Phobius"/>
    </source>
</evidence>
<sequence length="35" mass="3919">MSPIEFFFDTLLVLVCLGVIAFSALAVKKLYQGQR</sequence>
<dbReference type="Proteomes" id="UP000198280">
    <property type="component" value="Unassembled WGS sequence"/>
</dbReference>
<evidence type="ECO:0000313" key="2">
    <source>
        <dbReference type="EMBL" id="SNT42235.1"/>
    </source>
</evidence>
<protein>
    <submittedName>
        <fullName evidence="2">Uncharacterized protein</fullName>
    </submittedName>
</protein>
<gene>
    <name evidence="2" type="ORF">SAMN05216252_124122</name>
</gene>
<evidence type="ECO:0000313" key="3">
    <source>
        <dbReference type="Proteomes" id="UP000198280"/>
    </source>
</evidence>
<reference evidence="2 3" key="1">
    <citation type="submission" date="2017-06" db="EMBL/GenBank/DDBJ databases">
        <authorList>
            <person name="Kim H.J."/>
            <person name="Triplett B.A."/>
        </authorList>
    </citation>
    <scope>NUCLEOTIDE SEQUENCE [LARGE SCALE GENOMIC DNA]</scope>
    <source>
        <strain evidence="2 3">CGMCC 4.1858</strain>
    </source>
</reference>
<keyword evidence="3" id="KW-1185">Reference proteome</keyword>
<dbReference type="EMBL" id="FZOF01000024">
    <property type="protein sequence ID" value="SNT42235.1"/>
    <property type="molecule type" value="Genomic_DNA"/>
</dbReference>
<keyword evidence="1" id="KW-0472">Membrane</keyword>
<organism evidence="2 3">
    <name type="scientific">Actinacidiphila glaucinigra</name>
    <dbReference type="NCBI Taxonomy" id="235986"/>
    <lineage>
        <taxon>Bacteria</taxon>
        <taxon>Bacillati</taxon>
        <taxon>Actinomycetota</taxon>
        <taxon>Actinomycetes</taxon>
        <taxon>Kitasatosporales</taxon>
        <taxon>Streptomycetaceae</taxon>
        <taxon>Actinacidiphila</taxon>
    </lineage>
</organism>
<dbReference type="AlphaFoldDB" id="A0A239MHQ5"/>
<feature type="transmembrane region" description="Helical" evidence="1">
    <location>
        <begin position="6"/>
        <end position="27"/>
    </location>
</feature>